<organism evidence="2 3">
    <name type="scientific">Hohenbuehelia grisea</name>
    <dbReference type="NCBI Taxonomy" id="104357"/>
    <lineage>
        <taxon>Eukaryota</taxon>
        <taxon>Fungi</taxon>
        <taxon>Dikarya</taxon>
        <taxon>Basidiomycota</taxon>
        <taxon>Agaricomycotina</taxon>
        <taxon>Agaricomycetes</taxon>
        <taxon>Agaricomycetidae</taxon>
        <taxon>Agaricales</taxon>
        <taxon>Pleurotineae</taxon>
        <taxon>Pleurotaceae</taxon>
        <taxon>Hohenbuehelia</taxon>
    </lineage>
</organism>
<accession>A0ABR3JHA4</accession>
<name>A0ABR3JHA4_9AGAR</name>
<sequence length="248" mass="27964">MADQNPASTLAPPPPSRPTFRAENNWTMRDAFMEKFHQRYPNINVTPRHDLDVILLSSLASGGPTPPWDGRMSLFDWLDNALNNLLSSYEDKTSEFHHMLAKWKPLLDEPYAIQTGIKPLPGTRNGNLIQVLPIPGSVYSVRLFPGNPLRREYCIDFVNAREEPINEPFGGGFRLWAVTDPAMPWLPSAMLRSVEEQLGLHDIDEGTEKFVVMDGQACILCRPGEQDVMFTVPIREEMPANPNVVILN</sequence>
<dbReference type="Proteomes" id="UP001556367">
    <property type="component" value="Unassembled WGS sequence"/>
</dbReference>
<protein>
    <submittedName>
        <fullName evidence="2">Uncharacterized protein</fullName>
    </submittedName>
</protein>
<proteinExistence type="predicted"/>
<keyword evidence="3" id="KW-1185">Reference proteome</keyword>
<gene>
    <name evidence="2" type="ORF">HGRIS_003839</name>
</gene>
<comment type="caution">
    <text evidence="2">The sequence shown here is derived from an EMBL/GenBank/DDBJ whole genome shotgun (WGS) entry which is preliminary data.</text>
</comment>
<dbReference type="EMBL" id="JASNQZ010000007">
    <property type="protein sequence ID" value="KAL0954907.1"/>
    <property type="molecule type" value="Genomic_DNA"/>
</dbReference>
<reference evidence="3" key="1">
    <citation type="submission" date="2024-06" db="EMBL/GenBank/DDBJ databases">
        <title>Multi-omics analyses provide insights into the biosynthesis of the anticancer antibiotic pleurotin in Hohenbuehelia grisea.</title>
        <authorList>
            <person name="Weaver J.A."/>
            <person name="Alberti F."/>
        </authorList>
    </citation>
    <scope>NUCLEOTIDE SEQUENCE [LARGE SCALE GENOMIC DNA]</scope>
    <source>
        <strain evidence="3">T-177</strain>
    </source>
</reference>
<evidence type="ECO:0000313" key="3">
    <source>
        <dbReference type="Proteomes" id="UP001556367"/>
    </source>
</evidence>
<feature type="region of interest" description="Disordered" evidence="1">
    <location>
        <begin position="1"/>
        <end position="22"/>
    </location>
</feature>
<evidence type="ECO:0000256" key="1">
    <source>
        <dbReference type="SAM" id="MobiDB-lite"/>
    </source>
</evidence>
<evidence type="ECO:0000313" key="2">
    <source>
        <dbReference type="EMBL" id="KAL0954907.1"/>
    </source>
</evidence>